<feature type="domain" description="RING-type" evidence="7">
    <location>
        <begin position="16"/>
        <end position="64"/>
    </location>
</feature>
<keyword evidence="1" id="KW-0597">Phosphoprotein</keyword>
<dbReference type="GO" id="GO:0008270">
    <property type="term" value="F:zinc ion binding"/>
    <property type="evidence" value="ECO:0007669"/>
    <property type="project" value="UniProtKB-KW"/>
</dbReference>
<dbReference type="InterPro" id="IPR013083">
    <property type="entry name" value="Znf_RING/FYVE/PHD"/>
</dbReference>
<keyword evidence="6" id="KW-0175">Coiled coil</keyword>
<dbReference type="CDD" id="cd19757">
    <property type="entry name" value="Bbox1"/>
    <property type="match status" value="1"/>
</dbReference>
<dbReference type="SUPFAM" id="SSF101898">
    <property type="entry name" value="NHL repeat"/>
    <property type="match status" value="1"/>
</dbReference>
<evidence type="ECO:0000313" key="9">
    <source>
        <dbReference type="Proteomes" id="UP001634394"/>
    </source>
</evidence>
<evidence type="ECO:0000256" key="3">
    <source>
        <dbReference type="ARBA" id="ARBA00022771"/>
    </source>
</evidence>
<evidence type="ECO:0000256" key="4">
    <source>
        <dbReference type="ARBA" id="ARBA00022833"/>
    </source>
</evidence>
<dbReference type="EMBL" id="JBJQND010000012">
    <property type="protein sequence ID" value="KAL3859119.1"/>
    <property type="molecule type" value="Genomic_DNA"/>
</dbReference>
<dbReference type="Gene3D" id="3.30.160.60">
    <property type="entry name" value="Classic Zinc Finger"/>
    <property type="match status" value="1"/>
</dbReference>
<keyword evidence="9" id="KW-1185">Reference proteome</keyword>
<dbReference type="SMART" id="SM00184">
    <property type="entry name" value="RING"/>
    <property type="match status" value="1"/>
</dbReference>
<evidence type="ECO:0000256" key="6">
    <source>
        <dbReference type="SAM" id="Coils"/>
    </source>
</evidence>
<dbReference type="Gene3D" id="3.30.40.10">
    <property type="entry name" value="Zinc/RING finger domain, C3HC4 (zinc finger)"/>
    <property type="match status" value="1"/>
</dbReference>
<dbReference type="PANTHER" id="PTHR25462">
    <property type="entry name" value="BONUS, ISOFORM C-RELATED"/>
    <property type="match status" value="1"/>
</dbReference>
<dbReference type="SUPFAM" id="SSF57850">
    <property type="entry name" value="RING/U-box"/>
    <property type="match status" value="1"/>
</dbReference>
<evidence type="ECO:0000256" key="1">
    <source>
        <dbReference type="ARBA" id="ARBA00022553"/>
    </source>
</evidence>
<dbReference type="SMART" id="SM00336">
    <property type="entry name" value="BBOX"/>
    <property type="match status" value="2"/>
</dbReference>
<dbReference type="InterPro" id="IPR047153">
    <property type="entry name" value="TRIM45/56/19-like"/>
</dbReference>
<evidence type="ECO:0000256" key="2">
    <source>
        <dbReference type="ARBA" id="ARBA00022723"/>
    </source>
</evidence>
<dbReference type="Pfam" id="PF13445">
    <property type="entry name" value="zf-RING_UBOX"/>
    <property type="match status" value="1"/>
</dbReference>
<gene>
    <name evidence="8" type="ORF">ACJMK2_009351</name>
</gene>
<proteinExistence type="predicted"/>
<dbReference type="PROSITE" id="PS50089">
    <property type="entry name" value="ZF_RING_2"/>
    <property type="match status" value="1"/>
</dbReference>
<dbReference type="InterPro" id="IPR011042">
    <property type="entry name" value="6-blade_b-propeller_TolB-like"/>
</dbReference>
<dbReference type="InterPro" id="IPR000315">
    <property type="entry name" value="Znf_B-box"/>
</dbReference>
<dbReference type="Proteomes" id="UP001634394">
    <property type="component" value="Unassembled WGS sequence"/>
</dbReference>
<reference evidence="8 9" key="1">
    <citation type="submission" date="2024-11" db="EMBL/GenBank/DDBJ databases">
        <title>Chromosome-level genome assembly of the freshwater bivalve Anodonta woodiana.</title>
        <authorList>
            <person name="Chen X."/>
        </authorList>
    </citation>
    <scope>NUCLEOTIDE SEQUENCE [LARGE SCALE GENOMIC DNA]</scope>
    <source>
        <strain evidence="8">MN2024</strain>
        <tissue evidence="8">Gills</tissue>
    </source>
</reference>
<feature type="coiled-coil region" evidence="6">
    <location>
        <begin position="200"/>
        <end position="268"/>
    </location>
</feature>
<evidence type="ECO:0000256" key="5">
    <source>
        <dbReference type="PROSITE-ProRule" id="PRU00175"/>
    </source>
</evidence>
<comment type="caution">
    <text evidence="8">The sequence shown here is derived from an EMBL/GenBank/DDBJ whole genome shotgun (WGS) entry which is preliminary data.</text>
</comment>
<organism evidence="8 9">
    <name type="scientific">Sinanodonta woodiana</name>
    <name type="common">Chinese pond mussel</name>
    <name type="synonym">Anodonta woodiana</name>
    <dbReference type="NCBI Taxonomy" id="1069815"/>
    <lineage>
        <taxon>Eukaryota</taxon>
        <taxon>Metazoa</taxon>
        <taxon>Spiralia</taxon>
        <taxon>Lophotrochozoa</taxon>
        <taxon>Mollusca</taxon>
        <taxon>Bivalvia</taxon>
        <taxon>Autobranchia</taxon>
        <taxon>Heteroconchia</taxon>
        <taxon>Palaeoheterodonta</taxon>
        <taxon>Unionida</taxon>
        <taxon>Unionoidea</taxon>
        <taxon>Unionidae</taxon>
        <taxon>Unioninae</taxon>
        <taxon>Sinanodonta</taxon>
    </lineage>
</organism>
<dbReference type="PROSITE" id="PS00518">
    <property type="entry name" value="ZF_RING_1"/>
    <property type="match status" value="1"/>
</dbReference>
<dbReference type="AlphaFoldDB" id="A0ABD3VC07"/>
<accession>A0ABD3VC07</accession>
<sequence length="664" mass="74927">MATASGDSSSKDGHGCPICLDVFTSPRQLPCLHSFCDHCLQDYVTKKATGTSGVFEDFLCPVCRAVTRPVNSDKPVEEWASSFPESPISLIAESKVKVDRHCDICSSKALLNLATKVCINCEEAMCDDCSFAHQTMKMSRNHQLLSVEELEKNPQCRMRLAKGFGCPEHHDKAIEFYCKIHEAACCATCSFLHHKSCTEVQELKTNLADLLKNMNSHKIMEELSKLGDYLKVFAEMNETNINILESRVKDLTEQVGEIRMKINALLDDIEKTVKREGHIIYKEEMIKKQEENHQCQSFINAIRNSHAFLETVSQYGTDTQKFLVTSKTMRQLQSYRSQIEEKFEKVDSIKVMLDFDSHMKGVLEKEGTELVKVVSTGESTILYSTSNIKPLGERKVEMLRGMTVNCPSDWNPDYRGIAQLQGGELVLADSNNETCYLYDSTYNSSTMYRLRDWPSDMCLMDDHEVAVALPAIKTVQFLSTGNRTIKDMGMITTRYRCYSVAAVNTEEIVVSGHCGGDRGSNRCYWSLISKDGTEKFHHEFDCQETSQAYIAVNTSKSRVYISVKGGNAVYCFGLTNGIQYFVYNSKDMKSPLGVAVDRDDNVYVVGYNSCNIHKLSPDGVILQIISSLVPKYPSRLTFISNGEQFILTNNSNEECRILHHFIHK</sequence>
<name>A0ABD3VC07_SINWO</name>
<dbReference type="InterPro" id="IPR027370">
    <property type="entry name" value="Znf-RING_euk"/>
</dbReference>
<keyword evidence="3 5" id="KW-0863">Zinc-finger</keyword>
<evidence type="ECO:0000259" key="7">
    <source>
        <dbReference type="PROSITE" id="PS50089"/>
    </source>
</evidence>
<evidence type="ECO:0000313" key="8">
    <source>
        <dbReference type="EMBL" id="KAL3859119.1"/>
    </source>
</evidence>
<keyword evidence="2" id="KW-0479">Metal-binding</keyword>
<dbReference type="InterPro" id="IPR001841">
    <property type="entry name" value="Znf_RING"/>
</dbReference>
<protein>
    <recommendedName>
        <fullName evidence="7">RING-type domain-containing protein</fullName>
    </recommendedName>
</protein>
<dbReference type="PANTHER" id="PTHR25462:SF296">
    <property type="entry name" value="MEIOTIC P26, ISOFORM F"/>
    <property type="match status" value="1"/>
</dbReference>
<dbReference type="InterPro" id="IPR017907">
    <property type="entry name" value="Znf_RING_CS"/>
</dbReference>
<keyword evidence="4" id="KW-0862">Zinc</keyword>
<dbReference type="Gene3D" id="2.120.10.30">
    <property type="entry name" value="TolB, C-terminal domain"/>
    <property type="match status" value="1"/>
</dbReference>